<gene>
    <name evidence="3" type="ORF">ED236_09855</name>
</gene>
<feature type="domain" description="Glycosyl transferase family 1" evidence="1">
    <location>
        <begin position="161"/>
        <end position="304"/>
    </location>
</feature>
<dbReference type="AlphaFoldDB" id="A0A3N0UZ08"/>
<name>A0A3N0UZ08_9PROT</name>
<accession>A0A3N0UZ08</accession>
<reference evidence="3 4" key="1">
    <citation type="submission" date="2018-10" db="EMBL/GenBank/DDBJ databases">
        <authorList>
            <person name="Chen W.-M."/>
        </authorList>
    </citation>
    <scope>NUCLEOTIDE SEQUENCE [LARGE SCALE GENOMIC DNA]</scope>
    <source>
        <strain evidence="3 4">H-5</strain>
    </source>
</reference>
<comment type="caution">
    <text evidence="3">The sequence shown here is derived from an EMBL/GenBank/DDBJ whole genome shotgun (WGS) entry which is preliminary data.</text>
</comment>
<feature type="domain" description="Glycosyltransferase subfamily 4-like N-terminal" evidence="2">
    <location>
        <begin position="12"/>
        <end position="151"/>
    </location>
</feature>
<evidence type="ECO:0000259" key="2">
    <source>
        <dbReference type="Pfam" id="PF13439"/>
    </source>
</evidence>
<dbReference type="InterPro" id="IPR001296">
    <property type="entry name" value="Glyco_trans_1"/>
</dbReference>
<sequence length="341" mass="36988">MRICQLMASPGVGGMEKHVRELSLALAAAGHEVVLIGPAAFLATVPDHLDVPPMQRMAIPAHLSRFNPWLMFKVLLLLRKARCDIVHAHASKAAALLASVQRWIGAPTLATVHSVKRNLKPYRGMTHLIAVSKQVASAFTAERCSVVYNGIAQPLPAVLNLHEQFGVPEGMPVIISVGRLVEAKGFDVLLQAIDGLPVCLLIAGEGALRRSLLQRIRVLQSPTYCQLLGQRSDVTAILAAVDAVVIASRREGFSYVLNEALLCGARVLSTDVPVANEVLPAALIVPINDAAALRARLQHWLARPDVWQQQMQGAHAYAQQHMTLESMTKATIAVYQRLLQP</sequence>
<protein>
    <submittedName>
        <fullName evidence="3">Glycosyltransferase family 1 protein</fullName>
    </submittedName>
</protein>
<dbReference type="Pfam" id="PF13439">
    <property type="entry name" value="Glyco_transf_4"/>
    <property type="match status" value="1"/>
</dbReference>
<evidence type="ECO:0000313" key="3">
    <source>
        <dbReference type="EMBL" id="ROH85481.1"/>
    </source>
</evidence>
<proteinExistence type="predicted"/>
<evidence type="ECO:0000313" key="4">
    <source>
        <dbReference type="Proteomes" id="UP000275137"/>
    </source>
</evidence>
<dbReference type="Pfam" id="PF00534">
    <property type="entry name" value="Glycos_transf_1"/>
    <property type="match status" value="1"/>
</dbReference>
<evidence type="ECO:0000259" key="1">
    <source>
        <dbReference type="Pfam" id="PF00534"/>
    </source>
</evidence>
<organism evidence="3 4">
    <name type="scientific">Pseudomethylobacillus aquaticus</name>
    <dbReference type="NCBI Taxonomy" id="2676064"/>
    <lineage>
        <taxon>Bacteria</taxon>
        <taxon>Pseudomonadati</taxon>
        <taxon>Pseudomonadota</taxon>
        <taxon>Betaproteobacteria</taxon>
        <taxon>Nitrosomonadales</taxon>
        <taxon>Methylophilaceae</taxon>
        <taxon>Pseudomethylobacillus</taxon>
    </lineage>
</organism>
<keyword evidence="4" id="KW-1185">Reference proteome</keyword>
<dbReference type="InterPro" id="IPR028098">
    <property type="entry name" value="Glyco_trans_4-like_N"/>
</dbReference>
<dbReference type="SUPFAM" id="SSF53756">
    <property type="entry name" value="UDP-Glycosyltransferase/glycogen phosphorylase"/>
    <property type="match status" value="1"/>
</dbReference>
<dbReference type="CDD" id="cd03811">
    <property type="entry name" value="GT4_GT28_WabH-like"/>
    <property type="match status" value="1"/>
</dbReference>
<dbReference type="PANTHER" id="PTHR12526">
    <property type="entry name" value="GLYCOSYLTRANSFERASE"/>
    <property type="match status" value="1"/>
</dbReference>
<dbReference type="Proteomes" id="UP000275137">
    <property type="component" value="Unassembled WGS sequence"/>
</dbReference>
<dbReference type="GO" id="GO:0016757">
    <property type="term" value="F:glycosyltransferase activity"/>
    <property type="evidence" value="ECO:0007669"/>
    <property type="project" value="InterPro"/>
</dbReference>
<dbReference type="EMBL" id="RJVP01000005">
    <property type="protein sequence ID" value="ROH85481.1"/>
    <property type="molecule type" value="Genomic_DNA"/>
</dbReference>
<keyword evidence="3" id="KW-0808">Transferase</keyword>
<dbReference type="Gene3D" id="3.40.50.2000">
    <property type="entry name" value="Glycogen Phosphorylase B"/>
    <property type="match status" value="2"/>
</dbReference>